<feature type="compositionally biased region" description="Basic residues" evidence="1">
    <location>
        <begin position="16"/>
        <end position="28"/>
    </location>
</feature>
<dbReference type="PANTHER" id="PTHR13308">
    <property type="entry name" value="NEDD4-BINDING PROTEIN 2-LIKE 1"/>
    <property type="match status" value="1"/>
</dbReference>
<feature type="compositionally biased region" description="Basic and acidic residues" evidence="1">
    <location>
        <begin position="49"/>
        <end position="64"/>
    </location>
</feature>
<dbReference type="InterPro" id="IPR026302">
    <property type="entry name" value="NEDD4-bd_p2"/>
</dbReference>
<evidence type="ECO:0000313" key="3">
    <source>
        <dbReference type="Proteomes" id="UP001623349"/>
    </source>
</evidence>
<name>A0ABQ0ETY6_APOSI</name>
<evidence type="ECO:0000313" key="2">
    <source>
        <dbReference type="EMBL" id="GAB1290508.1"/>
    </source>
</evidence>
<feature type="region of interest" description="Disordered" evidence="1">
    <location>
        <begin position="112"/>
        <end position="144"/>
    </location>
</feature>
<accession>A0ABQ0ETY6</accession>
<protein>
    <submittedName>
        <fullName evidence="2">Uncharacterized protein</fullName>
    </submittedName>
</protein>
<organism evidence="2 3">
    <name type="scientific">Apodemus speciosus</name>
    <name type="common">Large Japanese field mouse</name>
    <dbReference type="NCBI Taxonomy" id="105296"/>
    <lineage>
        <taxon>Eukaryota</taxon>
        <taxon>Metazoa</taxon>
        <taxon>Chordata</taxon>
        <taxon>Craniata</taxon>
        <taxon>Vertebrata</taxon>
        <taxon>Euteleostomi</taxon>
        <taxon>Mammalia</taxon>
        <taxon>Eutheria</taxon>
        <taxon>Euarchontoglires</taxon>
        <taxon>Glires</taxon>
        <taxon>Rodentia</taxon>
        <taxon>Myomorpha</taxon>
        <taxon>Muroidea</taxon>
        <taxon>Muridae</taxon>
        <taxon>Murinae</taxon>
        <taxon>Apodemus</taxon>
    </lineage>
</organism>
<dbReference type="EMBL" id="BAAFST010000005">
    <property type="protein sequence ID" value="GAB1290508.1"/>
    <property type="molecule type" value="Genomic_DNA"/>
</dbReference>
<reference evidence="2 3" key="1">
    <citation type="submission" date="2024-08" db="EMBL/GenBank/DDBJ databases">
        <title>The draft genome of Apodemus speciosus.</title>
        <authorList>
            <person name="Nabeshima K."/>
            <person name="Suzuki S."/>
            <person name="Onuma M."/>
        </authorList>
    </citation>
    <scope>NUCLEOTIDE SEQUENCE [LARGE SCALE GENOMIC DNA]</scope>
    <source>
        <strain evidence="2">IB14-021</strain>
    </source>
</reference>
<feature type="compositionally biased region" description="Low complexity" evidence="1">
    <location>
        <begin position="123"/>
        <end position="139"/>
    </location>
</feature>
<comment type="caution">
    <text evidence="2">The sequence shown here is derived from an EMBL/GenBank/DDBJ whole genome shotgun (WGS) entry which is preliminary data.</text>
</comment>
<dbReference type="Proteomes" id="UP001623349">
    <property type="component" value="Unassembled WGS sequence"/>
</dbReference>
<evidence type="ECO:0000256" key="1">
    <source>
        <dbReference type="SAM" id="MobiDB-lite"/>
    </source>
</evidence>
<feature type="compositionally biased region" description="Basic and acidic residues" evidence="1">
    <location>
        <begin position="71"/>
        <end position="92"/>
    </location>
</feature>
<feature type="region of interest" description="Disordered" evidence="1">
    <location>
        <begin position="1"/>
        <end position="93"/>
    </location>
</feature>
<gene>
    <name evidence="2" type="ORF">APTSU1_000573800</name>
</gene>
<keyword evidence="3" id="KW-1185">Reference proteome</keyword>
<dbReference type="PANTHER" id="PTHR13308:SF23">
    <property type="entry name" value="NEDD4-BINDING PROTEIN 2-LIKE 2"/>
    <property type="match status" value="1"/>
</dbReference>
<sequence>MRRILKKSGYRLDKTKQKRNGTGKKRNNRFSENSLATLGHLVPGGQDPSQREGEGFEEAKREPGHPLPRGLRNEAADCGNGHEEQSWQDRKISSSFQKTVCRVELDHTPKNCFPKEEKEERGSFPASSSVPPASRHASAQHLPRAVRDGCSGMRAEQHMTNRHNSALDAQVVLAKTPCSFMQKTEMMGKSRPDEFAVNHRGGTRTSEEILGKEQGVKSDCWAFFTASLCDEESQLRSERQPFLGSWPEGPHKFVCEQRPKKARSRRLTCPDSEEQLVKLISTSEEATGSGSCLEIPTEKKLLTDWSPKAETAEKTLLTDSSPKARL</sequence>
<feature type="compositionally biased region" description="Basic and acidic residues" evidence="1">
    <location>
        <begin position="112"/>
        <end position="122"/>
    </location>
</feature>
<proteinExistence type="predicted"/>